<dbReference type="SUPFAM" id="SSF52218">
    <property type="entry name" value="Flavoproteins"/>
    <property type="match status" value="1"/>
</dbReference>
<dbReference type="PANTHER" id="PTHR19384">
    <property type="entry name" value="NITRIC OXIDE SYNTHASE-RELATED"/>
    <property type="match status" value="1"/>
</dbReference>
<dbReference type="InterPro" id="IPR001094">
    <property type="entry name" value="Flavdoxin-like"/>
</dbReference>
<dbReference type="Gene3D" id="3.40.50.360">
    <property type="match status" value="1"/>
</dbReference>
<dbReference type="GO" id="GO:0010181">
    <property type="term" value="F:FMN binding"/>
    <property type="evidence" value="ECO:0007669"/>
    <property type="project" value="InterPro"/>
</dbReference>
<dbReference type="EMBL" id="CAJNNW010009175">
    <property type="protein sequence ID" value="CAE8650766.1"/>
    <property type="molecule type" value="Genomic_DNA"/>
</dbReference>
<dbReference type="Proteomes" id="UP000626109">
    <property type="component" value="Unassembled WGS sequence"/>
</dbReference>
<dbReference type="PRINTS" id="PR00369">
    <property type="entry name" value="FLAVODOXIN"/>
</dbReference>
<dbReference type="AlphaFoldDB" id="A0A813IKJ4"/>
<keyword evidence="1" id="KW-0285">Flavoprotein</keyword>
<feature type="non-terminal residue" evidence="3">
    <location>
        <position position="1"/>
    </location>
</feature>
<dbReference type="PROSITE" id="PS50902">
    <property type="entry name" value="FLAVODOXIN_LIKE"/>
    <property type="match status" value="1"/>
</dbReference>
<gene>
    <name evidence="3" type="ORF">PGLA2088_LOCUS8560</name>
</gene>
<protein>
    <recommendedName>
        <fullName evidence="2">Flavodoxin-like domain-containing protein</fullName>
    </recommendedName>
</protein>
<evidence type="ECO:0000259" key="2">
    <source>
        <dbReference type="PROSITE" id="PS50902"/>
    </source>
</evidence>
<dbReference type="PANTHER" id="PTHR19384:SF17">
    <property type="entry name" value="NADPH--CYTOCHROME P450 REDUCTASE"/>
    <property type="match status" value="1"/>
</dbReference>
<evidence type="ECO:0000313" key="3">
    <source>
        <dbReference type="EMBL" id="CAE8650766.1"/>
    </source>
</evidence>
<accession>A0A813IKJ4</accession>
<dbReference type="InterPro" id="IPR008254">
    <property type="entry name" value="Flavodoxin/NO_synth"/>
</dbReference>
<dbReference type="GO" id="GO:0005829">
    <property type="term" value="C:cytosol"/>
    <property type="evidence" value="ECO:0007669"/>
    <property type="project" value="TreeGrafter"/>
</dbReference>
<dbReference type="GO" id="GO:0016491">
    <property type="term" value="F:oxidoreductase activity"/>
    <property type="evidence" value="ECO:0007669"/>
    <property type="project" value="TreeGrafter"/>
</dbReference>
<organism evidence="3 4">
    <name type="scientific">Polarella glacialis</name>
    <name type="common">Dinoflagellate</name>
    <dbReference type="NCBI Taxonomy" id="89957"/>
    <lineage>
        <taxon>Eukaryota</taxon>
        <taxon>Sar</taxon>
        <taxon>Alveolata</taxon>
        <taxon>Dinophyceae</taxon>
        <taxon>Suessiales</taxon>
        <taxon>Suessiaceae</taxon>
        <taxon>Polarella</taxon>
    </lineage>
</organism>
<reference evidence="3" key="1">
    <citation type="submission" date="2021-02" db="EMBL/GenBank/DDBJ databases">
        <authorList>
            <person name="Dougan E. K."/>
            <person name="Rhodes N."/>
            <person name="Thang M."/>
            <person name="Chan C."/>
        </authorList>
    </citation>
    <scope>NUCLEOTIDE SEQUENCE</scope>
</reference>
<dbReference type="InterPro" id="IPR029039">
    <property type="entry name" value="Flavoprotein-like_sf"/>
</dbReference>
<proteinExistence type="predicted"/>
<feature type="non-terminal residue" evidence="3">
    <location>
        <position position="107"/>
    </location>
</feature>
<feature type="domain" description="Flavodoxin-like" evidence="2">
    <location>
        <begin position="1"/>
        <end position="107"/>
    </location>
</feature>
<comment type="caution">
    <text evidence="3">The sequence shown here is derived from an EMBL/GenBank/DDBJ whole genome shotgun (WGS) entry which is preliminary data.</text>
</comment>
<sequence>VTILYSSDTGHSQECAKAIARQCRNGGFASSSVRCVTMDSFDVNALASEPLVIFCIATAGKGEFAGNGRGFWSKISEKAEELNGTLGGMKYCIFGLGDSHYWGKGTE</sequence>
<dbReference type="Pfam" id="PF00258">
    <property type="entry name" value="Flavodoxin_1"/>
    <property type="match status" value="1"/>
</dbReference>
<evidence type="ECO:0000313" key="4">
    <source>
        <dbReference type="Proteomes" id="UP000626109"/>
    </source>
</evidence>
<evidence type="ECO:0000256" key="1">
    <source>
        <dbReference type="ARBA" id="ARBA00022630"/>
    </source>
</evidence>
<name>A0A813IKJ4_POLGL</name>
<dbReference type="GO" id="GO:0050660">
    <property type="term" value="F:flavin adenine dinucleotide binding"/>
    <property type="evidence" value="ECO:0007669"/>
    <property type="project" value="TreeGrafter"/>
</dbReference>